<dbReference type="Proteomes" id="UP000244811">
    <property type="component" value="Apicoplast Pltd"/>
</dbReference>
<organism evidence="1 2">
    <name type="scientific">Theileria orientalis</name>
    <dbReference type="NCBI Taxonomy" id="68886"/>
    <lineage>
        <taxon>Eukaryota</taxon>
        <taxon>Sar</taxon>
        <taxon>Alveolata</taxon>
        <taxon>Apicomplexa</taxon>
        <taxon>Aconoidasida</taxon>
        <taxon>Piroplasmida</taxon>
        <taxon>Theileriidae</taxon>
        <taxon>Theileria</taxon>
    </lineage>
</organism>
<dbReference type="AlphaFoldDB" id="A0A976SI49"/>
<geneLocation type="apicoplast" evidence="1"/>
<evidence type="ECO:0000313" key="2">
    <source>
        <dbReference type="Proteomes" id="UP000244811"/>
    </source>
</evidence>
<gene>
    <name evidence="1" type="ORF">MACK_004185</name>
</gene>
<name>A0A976SI49_THEOR</name>
<evidence type="ECO:0000313" key="1">
    <source>
        <dbReference type="EMBL" id="UVC46391.1"/>
    </source>
</evidence>
<reference evidence="1" key="1">
    <citation type="submission" date="2022-07" db="EMBL/GenBank/DDBJ databases">
        <title>Chromosomal assemblies of T. orientalis with long-read sequencing.</title>
        <authorList>
            <person name="Yam J."/>
            <person name="Bogema D.R."/>
            <person name="Micallef M.L."/>
            <person name="Djordjevic S."/>
            <person name="Jenkins C."/>
        </authorList>
    </citation>
    <scope>NUCLEOTIDE SEQUENCE</scope>
    <source>
        <strain evidence="1">Goon Nure</strain>
    </source>
</reference>
<proteinExistence type="predicted"/>
<keyword evidence="1" id="KW-0934">Plastid</keyword>
<protein>
    <submittedName>
        <fullName evidence="1">Uncharacterized protein</fullName>
    </submittedName>
</protein>
<keyword evidence="1" id="KW-0933">Apicoplast</keyword>
<accession>A0A976SI49</accession>
<dbReference type="EMBL" id="CP102584">
    <property type="protein sequence ID" value="UVC46391.1"/>
    <property type="molecule type" value="Genomic_DNA"/>
</dbReference>
<sequence>MNTILNKIILLVSNLWNRIINLYIYHFNNCIEFAKYLILKLYGEAALDRLIWQWYFAIDFYKTLWYFFKKKFFDNLDTLKLTLIWKIKRSSNYFVKCLCKYLTKYPWFNDNIIKF</sequence>